<evidence type="ECO:0000256" key="7">
    <source>
        <dbReference type="ARBA" id="ARBA00032342"/>
    </source>
</evidence>
<dbReference type="GO" id="GO:0002682">
    <property type="term" value="P:regulation of immune system process"/>
    <property type="evidence" value="ECO:0007669"/>
    <property type="project" value="TreeGrafter"/>
</dbReference>
<dbReference type="GO" id="GO:0005615">
    <property type="term" value="C:extracellular space"/>
    <property type="evidence" value="ECO:0007669"/>
    <property type="project" value="TreeGrafter"/>
</dbReference>
<dbReference type="PANTHER" id="PTHR15096:SF5">
    <property type="entry name" value="PROLACTIN-INDUCIBLE PROTEIN"/>
    <property type="match status" value="1"/>
</dbReference>
<feature type="chain" id="PRO_5034435273" description="Prolactin-induced protein" evidence="10">
    <location>
        <begin position="29"/>
        <end position="153"/>
    </location>
</feature>
<dbReference type="PIRSF" id="PIRSF002572">
    <property type="entry name" value="PIP-GCDFP-15"/>
    <property type="match status" value="1"/>
</dbReference>
<accession>A0A8C2NDA6</accession>
<comment type="similarity">
    <text evidence="2">Belongs to the PIP family.</text>
</comment>
<dbReference type="InterPro" id="IPR014756">
    <property type="entry name" value="Ig_E-set"/>
</dbReference>
<evidence type="ECO:0000256" key="8">
    <source>
        <dbReference type="PIRSR" id="PIRSR002572-1"/>
    </source>
</evidence>
<evidence type="ECO:0000256" key="1">
    <source>
        <dbReference type="ARBA" id="ARBA00004613"/>
    </source>
</evidence>
<keyword evidence="5 8" id="KW-1015">Disulfide bond</keyword>
<dbReference type="GO" id="GO:0006508">
    <property type="term" value="P:proteolysis"/>
    <property type="evidence" value="ECO:0007669"/>
    <property type="project" value="TreeGrafter"/>
</dbReference>
<comment type="subcellular location">
    <subcellularLocation>
        <location evidence="1">Secreted</location>
    </subcellularLocation>
</comment>
<dbReference type="SUPFAM" id="SSF81296">
    <property type="entry name" value="E set domains"/>
    <property type="match status" value="1"/>
</dbReference>
<feature type="disulfide bond" evidence="8">
    <location>
        <begin position="66"/>
        <end position="100"/>
    </location>
</feature>
<gene>
    <name evidence="11" type="primary">LOC102181752</name>
</gene>
<comment type="subunit">
    <text evidence="6">Monomer. Interacts with AZGP1.</text>
</comment>
<evidence type="ECO:0000256" key="4">
    <source>
        <dbReference type="ARBA" id="ARBA00022729"/>
    </source>
</evidence>
<evidence type="ECO:0000313" key="11">
    <source>
        <dbReference type="Ensembl" id="ENSCHIP00010003478.1"/>
    </source>
</evidence>
<dbReference type="Pfam" id="PF05326">
    <property type="entry name" value="SVA"/>
    <property type="match status" value="1"/>
</dbReference>
<dbReference type="Ensembl" id="ENSCHIT00010004826.1">
    <property type="protein sequence ID" value="ENSCHIP00010003478.1"/>
    <property type="gene ID" value="ENSCHIG00010002520.1"/>
</dbReference>
<dbReference type="InterPro" id="IPR007990">
    <property type="entry name" value="PIP"/>
</dbReference>
<reference evidence="11" key="1">
    <citation type="submission" date="2019-03" db="EMBL/GenBank/DDBJ databases">
        <title>Genome sequencing and reference-guided assembly of Black Bengal Goat (Capra hircus).</title>
        <authorList>
            <person name="Siddiki A.Z."/>
            <person name="Baten A."/>
            <person name="Billah M."/>
            <person name="Alam M.A.U."/>
            <person name="Shawrob K.S.M."/>
            <person name="Saha S."/>
            <person name="Chowdhury M."/>
            <person name="Rahman A.H."/>
            <person name="Stear M."/>
            <person name="Miah G."/>
            <person name="Das G.B."/>
            <person name="Hossain M.M."/>
            <person name="Kumkum M."/>
            <person name="Islam M.S."/>
            <person name="Mollah A.M."/>
            <person name="Ahsan A."/>
            <person name="Tusar F."/>
            <person name="Khan M.K.I."/>
        </authorList>
    </citation>
    <scope>NUCLEOTIDE SEQUENCE [LARGE SCALE GENOMIC DNA]</scope>
</reference>
<name>A0A8C2NDA6_CAPHI</name>
<evidence type="ECO:0000256" key="6">
    <source>
        <dbReference type="ARBA" id="ARBA00025932"/>
    </source>
</evidence>
<organism evidence="11">
    <name type="scientific">Capra hircus</name>
    <name type="common">Goat</name>
    <dbReference type="NCBI Taxonomy" id="9925"/>
    <lineage>
        <taxon>Eukaryota</taxon>
        <taxon>Metazoa</taxon>
        <taxon>Chordata</taxon>
        <taxon>Craniata</taxon>
        <taxon>Vertebrata</taxon>
        <taxon>Euteleostomi</taxon>
        <taxon>Mammalia</taxon>
        <taxon>Eutheria</taxon>
        <taxon>Laurasiatheria</taxon>
        <taxon>Artiodactyla</taxon>
        <taxon>Ruminantia</taxon>
        <taxon>Pecora</taxon>
        <taxon>Bovidae</taxon>
        <taxon>Caprinae</taxon>
        <taxon>Capra</taxon>
    </lineage>
</organism>
<keyword evidence="3" id="KW-0964">Secreted</keyword>
<sequence length="153" mass="17301">MYSLHLLLRASPAVLLLILCLQLGTTKAQEDTTSQQLMTMDLQMLQIDGSDEATVVLQVSTDLRECMVKDISQEAQIKCYLLSNIPIEGNFNYKFTSCLCNNSPKRFFWDLQTNSTVRVTAVVDVIRELNICPDDWAVIPIKANRFSLTKNLP</sequence>
<dbReference type="Gene3D" id="2.60.40.10">
    <property type="entry name" value="Immunoglobulins"/>
    <property type="match status" value="1"/>
</dbReference>
<evidence type="ECO:0000256" key="5">
    <source>
        <dbReference type="ARBA" id="ARBA00023157"/>
    </source>
</evidence>
<dbReference type="PANTHER" id="PTHR15096">
    <property type="entry name" value="PROLACTIN-INDUCIBLE PROTEIN/SEMINAL VESICLE ANTIGEN"/>
    <property type="match status" value="1"/>
</dbReference>
<evidence type="ECO:0000256" key="3">
    <source>
        <dbReference type="ARBA" id="ARBA00022525"/>
    </source>
</evidence>
<dbReference type="InterPro" id="IPR013783">
    <property type="entry name" value="Ig-like_fold"/>
</dbReference>
<feature type="signal peptide" evidence="10">
    <location>
        <begin position="1"/>
        <end position="28"/>
    </location>
</feature>
<keyword evidence="4 10" id="KW-0732">Signal</keyword>
<evidence type="ECO:0000256" key="2">
    <source>
        <dbReference type="ARBA" id="ARBA00006819"/>
    </source>
</evidence>
<reference evidence="11" key="2">
    <citation type="submission" date="2025-08" db="UniProtKB">
        <authorList>
            <consortium name="Ensembl"/>
        </authorList>
    </citation>
    <scope>IDENTIFICATION</scope>
</reference>
<proteinExistence type="inferred from homology"/>
<feature type="disulfide bond" evidence="8">
    <location>
        <begin position="98"/>
        <end position="132"/>
    </location>
</feature>
<dbReference type="GO" id="GO:0004190">
    <property type="term" value="F:aspartic-type endopeptidase activity"/>
    <property type="evidence" value="ECO:0007669"/>
    <property type="project" value="TreeGrafter"/>
</dbReference>
<feature type="modified residue" description="Pyrrolidone carboxylic acid" evidence="9">
    <location>
        <position position="29"/>
    </location>
</feature>
<evidence type="ECO:0000256" key="9">
    <source>
        <dbReference type="PIRSR" id="PIRSR002572-2"/>
    </source>
</evidence>
<dbReference type="FunFam" id="2.60.40.10:FF:001572">
    <property type="entry name" value="Prolactin-inducible protein homolog"/>
    <property type="match status" value="1"/>
</dbReference>
<dbReference type="AlphaFoldDB" id="A0A8C2NDA6"/>
<evidence type="ECO:0000256" key="10">
    <source>
        <dbReference type="SAM" id="SignalP"/>
    </source>
</evidence>
<protein>
    <recommendedName>
        <fullName evidence="7">Prolactin-induced protein</fullName>
    </recommendedName>
</protein>